<keyword evidence="4" id="KW-0949">S-adenosyl-L-methionine</keyword>
<name>A0A381NX95_9ZZZZ</name>
<evidence type="ECO:0000256" key="2">
    <source>
        <dbReference type="ARBA" id="ARBA00022603"/>
    </source>
</evidence>
<keyword evidence="6" id="KW-1133">Transmembrane helix</keyword>
<dbReference type="GO" id="GO:0002128">
    <property type="term" value="P:tRNA nucleoside ribose methylation"/>
    <property type="evidence" value="ECO:0007669"/>
    <property type="project" value="TreeGrafter"/>
</dbReference>
<keyword evidence="6" id="KW-0472">Membrane</keyword>
<dbReference type="GO" id="GO:0003723">
    <property type="term" value="F:RNA binding"/>
    <property type="evidence" value="ECO:0007669"/>
    <property type="project" value="InterPro"/>
</dbReference>
<gene>
    <name evidence="8" type="ORF">METZ01_LOCUS10957</name>
</gene>
<evidence type="ECO:0000256" key="3">
    <source>
        <dbReference type="ARBA" id="ARBA00022679"/>
    </source>
</evidence>
<feature type="domain" description="tRNA/rRNA methyltransferase SpoU type" evidence="7">
    <location>
        <begin position="7"/>
        <end position="138"/>
    </location>
</feature>
<dbReference type="PANTHER" id="PTHR42786:SF6">
    <property type="entry name" value="TRNA_RRNA METHYLTRANSFERASE SPOU TYPE DOMAIN-CONTAINING PROTEIN"/>
    <property type="match status" value="1"/>
</dbReference>
<keyword evidence="2" id="KW-0489">Methyltransferase</keyword>
<sequence length="177" mass="19078">MQGYFGVGLEKSSKPMNAGNLFRTAHAFGASFLFTVSAVYSVNKAKSDTSAAPRNIPWYDFSSAGDLKLPGGCVLVGVEFVEDALELPVFRHPSNAAYILGPEIGSLSPEILQRCRHVVKIPSSFCLNVATTGAIVLYDRIRTLGNYGERPVSTTGESLPPLEHIQGVPPISRKPKK</sequence>
<dbReference type="GO" id="GO:0008173">
    <property type="term" value="F:RNA methyltransferase activity"/>
    <property type="evidence" value="ECO:0007669"/>
    <property type="project" value="InterPro"/>
</dbReference>
<dbReference type="CDD" id="cd18098">
    <property type="entry name" value="SpoU-like"/>
    <property type="match status" value="1"/>
</dbReference>
<dbReference type="SUPFAM" id="SSF75217">
    <property type="entry name" value="alpha/beta knot"/>
    <property type="match status" value="1"/>
</dbReference>
<accession>A0A381NX95</accession>
<comment type="similarity">
    <text evidence="1">Belongs to the class IV-like SAM-binding methyltransferase superfamily. RNA methyltransferase TrmH family.</text>
</comment>
<dbReference type="GO" id="GO:0005829">
    <property type="term" value="C:cytosol"/>
    <property type="evidence" value="ECO:0007669"/>
    <property type="project" value="TreeGrafter"/>
</dbReference>
<keyword evidence="6" id="KW-0812">Transmembrane</keyword>
<dbReference type="InterPro" id="IPR004384">
    <property type="entry name" value="RNA_MeTrfase_TrmJ/LasT"/>
</dbReference>
<dbReference type="AlphaFoldDB" id="A0A381NX95"/>
<dbReference type="Pfam" id="PF00588">
    <property type="entry name" value="SpoU_methylase"/>
    <property type="match status" value="1"/>
</dbReference>
<dbReference type="InterPro" id="IPR001537">
    <property type="entry name" value="SpoU_MeTrfase"/>
</dbReference>
<dbReference type="Gene3D" id="3.40.1280.10">
    <property type="match status" value="1"/>
</dbReference>
<evidence type="ECO:0000256" key="6">
    <source>
        <dbReference type="SAM" id="Phobius"/>
    </source>
</evidence>
<reference evidence="8" key="1">
    <citation type="submission" date="2018-05" db="EMBL/GenBank/DDBJ databases">
        <authorList>
            <person name="Lanie J.A."/>
            <person name="Ng W.-L."/>
            <person name="Kazmierczak K.M."/>
            <person name="Andrzejewski T.M."/>
            <person name="Davidsen T.M."/>
            <person name="Wayne K.J."/>
            <person name="Tettelin H."/>
            <person name="Glass J.I."/>
            <person name="Rusch D."/>
            <person name="Podicherti R."/>
            <person name="Tsui H.-C.T."/>
            <person name="Winkler M.E."/>
        </authorList>
    </citation>
    <scope>NUCLEOTIDE SEQUENCE</scope>
</reference>
<dbReference type="InterPro" id="IPR029028">
    <property type="entry name" value="Alpha/beta_knot_MTases"/>
</dbReference>
<dbReference type="EMBL" id="UINC01000598">
    <property type="protein sequence ID" value="SUZ58103.1"/>
    <property type="molecule type" value="Genomic_DNA"/>
</dbReference>
<evidence type="ECO:0000259" key="7">
    <source>
        <dbReference type="Pfam" id="PF00588"/>
    </source>
</evidence>
<evidence type="ECO:0000256" key="4">
    <source>
        <dbReference type="ARBA" id="ARBA00022691"/>
    </source>
</evidence>
<feature type="region of interest" description="Disordered" evidence="5">
    <location>
        <begin position="152"/>
        <end position="177"/>
    </location>
</feature>
<feature type="transmembrane region" description="Helical" evidence="6">
    <location>
        <begin position="21"/>
        <end position="40"/>
    </location>
</feature>
<organism evidence="8">
    <name type="scientific">marine metagenome</name>
    <dbReference type="NCBI Taxonomy" id="408172"/>
    <lineage>
        <taxon>unclassified sequences</taxon>
        <taxon>metagenomes</taxon>
        <taxon>ecological metagenomes</taxon>
    </lineage>
</organism>
<evidence type="ECO:0000256" key="1">
    <source>
        <dbReference type="ARBA" id="ARBA00007228"/>
    </source>
</evidence>
<protein>
    <recommendedName>
        <fullName evidence="7">tRNA/rRNA methyltransferase SpoU type domain-containing protein</fullName>
    </recommendedName>
</protein>
<evidence type="ECO:0000256" key="5">
    <source>
        <dbReference type="SAM" id="MobiDB-lite"/>
    </source>
</evidence>
<keyword evidence="3" id="KW-0808">Transferase</keyword>
<dbReference type="PANTHER" id="PTHR42786">
    <property type="entry name" value="TRNA/RRNA METHYLTRANSFERASE"/>
    <property type="match status" value="1"/>
</dbReference>
<proteinExistence type="inferred from homology"/>
<dbReference type="InterPro" id="IPR029026">
    <property type="entry name" value="tRNA_m1G_MTases_N"/>
</dbReference>
<evidence type="ECO:0000313" key="8">
    <source>
        <dbReference type="EMBL" id="SUZ58103.1"/>
    </source>
</evidence>